<dbReference type="PANTHER" id="PTHR11748">
    <property type="entry name" value="D-LACTATE DEHYDROGENASE"/>
    <property type="match status" value="1"/>
</dbReference>
<keyword evidence="8" id="KW-1185">Reference proteome</keyword>
<dbReference type="Gene3D" id="3.30.465.10">
    <property type="match status" value="2"/>
</dbReference>
<dbReference type="InterPro" id="IPR006094">
    <property type="entry name" value="Oxid_FAD_bind_N"/>
</dbReference>
<feature type="domain" description="FAD-binding PCMH-type" evidence="6">
    <location>
        <begin position="37"/>
        <end position="282"/>
    </location>
</feature>
<comment type="cofactor">
    <cofactor evidence="1">
        <name>FAD</name>
        <dbReference type="ChEBI" id="CHEBI:57692"/>
    </cofactor>
</comment>
<evidence type="ECO:0000256" key="2">
    <source>
        <dbReference type="ARBA" id="ARBA00022630"/>
    </source>
</evidence>
<dbReference type="PANTHER" id="PTHR11748:SF119">
    <property type="entry name" value="D-2-HYDROXYGLUTARATE DEHYDROGENASE"/>
    <property type="match status" value="1"/>
</dbReference>
<dbReference type="PROSITE" id="PS51387">
    <property type="entry name" value="FAD_PCMH"/>
    <property type="match status" value="1"/>
</dbReference>
<dbReference type="SUPFAM" id="SSF55103">
    <property type="entry name" value="FAD-linked oxidases, C-terminal domain"/>
    <property type="match status" value="1"/>
</dbReference>
<dbReference type="Pfam" id="PF02913">
    <property type="entry name" value="FAD-oxidase_C"/>
    <property type="match status" value="1"/>
</dbReference>
<dbReference type="InterPro" id="IPR017896">
    <property type="entry name" value="4Fe4S_Fe-S-bd"/>
</dbReference>
<dbReference type="Pfam" id="PF01565">
    <property type="entry name" value="FAD_binding_4"/>
    <property type="match status" value="1"/>
</dbReference>
<dbReference type="KEGG" id="tim:GMBLW1_08120"/>
<dbReference type="GO" id="GO:0071949">
    <property type="term" value="F:FAD binding"/>
    <property type="evidence" value="ECO:0007669"/>
    <property type="project" value="InterPro"/>
</dbReference>
<dbReference type="InterPro" id="IPR004017">
    <property type="entry name" value="Cys_rich_dom"/>
</dbReference>
<dbReference type="InterPro" id="IPR016164">
    <property type="entry name" value="FAD-linked_Oxase-like_C"/>
</dbReference>
<dbReference type="Gene3D" id="1.10.45.10">
    <property type="entry name" value="Vanillyl-alcohol Oxidase, Chain A, domain 4"/>
    <property type="match status" value="1"/>
</dbReference>
<dbReference type="InterPro" id="IPR016169">
    <property type="entry name" value="FAD-bd_PCMH_sub2"/>
</dbReference>
<dbReference type="EMBL" id="LR593887">
    <property type="protein sequence ID" value="VTS03531.1"/>
    <property type="molecule type" value="Genomic_DNA"/>
</dbReference>
<keyword evidence="2" id="KW-0285">Flavoprotein</keyword>
<dbReference type="InterPro" id="IPR009051">
    <property type="entry name" value="Helical_ferredxn"/>
</dbReference>
<feature type="compositionally biased region" description="Polar residues" evidence="5">
    <location>
        <begin position="201"/>
        <end position="211"/>
    </location>
</feature>
<reference evidence="7" key="1">
    <citation type="submission" date="2019-04" db="EMBL/GenBank/DDBJ databases">
        <authorList>
            <consortium name="Science for Life Laboratories"/>
        </authorList>
    </citation>
    <scope>NUCLEOTIDE SEQUENCE</scope>
    <source>
        <strain evidence="7">MBLW1</strain>
    </source>
</reference>
<keyword evidence="4" id="KW-0560">Oxidoreductase</keyword>
<dbReference type="GO" id="GO:0004458">
    <property type="term" value="F:D-lactate dehydrogenase (cytochrome) activity"/>
    <property type="evidence" value="ECO:0007669"/>
    <property type="project" value="TreeGrafter"/>
</dbReference>
<keyword evidence="3" id="KW-0274">FAD</keyword>
<dbReference type="InterPro" id="IPR036318">
    <property type="entry name" value="FAD-bd_PCMH-like_sf"/>
</dbReference>
<dbReference type="InterPro" id="IPR016171">
    <property type="entry name" value="Vanillyl_alc_oxidase_C-sub2"/>
</dbReference>
<evidence type="ECO:0000256" key="4">
    <source>
        <dbReference type="ARBA" id="ARBA00023002"/>
    </source>
</evidence>
<dbReference type="GO" id="GO:1903457">
    <property type="term" value="P:lactate catabolic process"/>
    <property type="evidence" value="ECO:0007669"/>
    <property type="project" value="TreeGrafter"/>
</dbReference>
<dbReference type="EMBL" id="LR586016">
    <property type="protein sequence ID" value="VIP03148.1"/>
    <property type="molecule type" value="Genomic_DNA"/>
</dbReference>
<dbReference type="Pfam" id="PF02754">
    <property type="entry name" value="CCG"/>
    <property type="match status" value="1"/>
</dbReference>
<dbReference type="InterPro" id="IPR016166">
    <property type="entry name" value="FAD-bd_PCMH"/>
</dbReference>
<dbReference type="SUPFAM" id="SSF56176">
    <property type="entry name" value="FAD-binding/transporter-associated domain-like"/>
    <property type="match status" value="1"/>
</dbReference>
<dbReference type="InParanoid" id="A0A6C2YNF3"/>
<dbReference type="Pfam" id="PF13183">
    <property type="entry name" value="Fer4_8"/>
    <property type="match status" value="1"/>
</dbReference>
<dbReference type="InterPro" id="IPR004113">
    <property type="entry name" value="FAD-bd_oxidored_4_C"/>
</dbReference>
<dbReference type="Proteomes" id="UP000464378">
    <property type="component" value="Chromosome"/>
</dbReference>
<dbReference type="AlphaFoldDB" id="A0A6C2YNF3"/>
<evidence type="ECO:0000256" key="5">
    <source>
        <dbReference type="SAM" id="MobiDB-lite"/>
    </source>
</evidence>
<proteinExistence type="predicted"/>
<name>A0A6C2YNF3_9BACT</name>
<dbReference type="SUPFAM" id="SSF46548">
    <property type="entry name" value="alpha-helical ferredoxin"/>
    <property type="match status" value="1"/>
</dbReference>
<evidence type="ECO:0000313" key="8">
    <source>
        <dbReference type="Proteomes" id="UP000464378"/>
    </source>
</evidence>
<evidence type="ECO:0000259" key="6">
    <source>
        <dbReference type="PROSITE" id="PS51387"/>
    </source>
</evidence>
<gene>
    <name evidence="7" type="ORF">GMBLW1_08120</name>
</gene>
<dbReference type="GO" id="GO:0051536">
    <property type="term" value="F:iron-sulfur cluster binding"/>
    <property type="evidence" value="ECO:0007669"/>
    <property type="project" value="InterPro"/>
</dbReference>
<dbReference type="RefSeq" id="WP_162658243.1">
    <property type="nucleotide sequence ID" value="NZ_LR593887.1"/>
</dbReference>
<feature type="region of interest" description="Disordered" evidence="5">
    <location>
        <begin position="191"/>
        <end position="211"/>
    </location>
</feature>
<evidence type="ECO:0000313" key="7">
    <source>
        <dbReference type="EMBL" id="VIP03148.1"/>
    </source>
</evidence>
<evidence type="ECO:0000256" key="3">
    <source>
        <dbReference type="ARBA" id="ARBA00022827"/>
    </source>
</evidence>
<organism evidence="7">
    <name type="scientific">Tuwongella immobilis</name>
    <dbReference type="NCBI Taxonomy" id="692036"/>
    <lineage>
        <taxon>Bacteria</taxon>
        <taxon>Pseudomonadati</taxon>
        <taxon>Planctomycetota</taxon>
        <taxon>Planctomycetia</taxon>
        <taxon>Gemmatales</taxon>
        <taxon>Gemmataceae</taxon>
        <taxon>Tuwongella</taxon>
    </lineage>
</organism>
<evidence type="ECO:0000256" key="1">
    <source>
        <dbReference type="ARBA" id="ARBA00001974"/>
    </source>
</evidence>
<dbReference type="Gene3D" id="1.10.1060.10">
    <property type="entry name" value="Alpha-helical ferredoxin"/>
    <property type="match status" value="1"/>
</dbReference>
<accession>A0A6C2YNF3</accession>
<dbReference type="GO" id="GO:0008720">
    <property type="term" value="F:D-lactate dehydrogenase (NAD+) activity"/>
    <property type="evidence" value="ECO:0007669"/>
    <property type="project" value="TreeGrafter"/>
</dbReference>
<protein>
    <recommendedName>
        <fullName evidence="6">FAD-binding PCMH-type domain-containing protein</fullName>
    </recommendedName>
</protein>
<sequence length="1024" mass="113447">MTVTREQLREDLRGWFRGDVALDDTSSILYSTDASLFQVRPLAVASPKDTEDLSAIVRYAWENHLPIIPRGAGTGVAGESLGSGLIVDLSVHFQQILDIGPDWIRVQAGVTLERIQETLAPLGRRLSIDPASPLCTAGGVLATNASGSRAVSWGTTRDHVLSIRVCWDDGSIAEISQEPLPIIWPSNSQSDFDDRPEPFSESDSTNLESPDRTTTILSAVGELLRTHAGTISQSYAPVPFDRCGYQLKDLLQGDRVALARLLVGSEGTLGIATEITFRTVPIPKWRSMVMFGFETLDEALIAGLHLRKFRPTMCDLLDRRLLTLARQLASDKLRQVPNEAEAVLLVEFECNATQDARDSARNAIEEIQEQQNRSIFAVPALDEPAIAELWKIREMVLPSLYALGVGSRPLAFIEDIGLAPEHLLTFLPRALDALQRQEITATVLIHVHSGQIHLRPFLDLFSTADVARMWPLAETIYNLVLSCQGTISSQHGTGIARTPWVERQYPRLFPIFRELKAIFDPRGILNPGKIVSLDPSRQAWPMRTFPARTPVIEAISERDPAIEGSSPLLSAETEVPTQARPRTPLLLWEHSSPAIEAVRCNGCGDCRTTRSTTRMCPMFRVLPREDATPRAKANLFRSLLSGTPEEAAELASDRVREVADLCINCKMCARDCSAQVNIPKLMIEARSQNQAMHGLSRSDWVLARMEHFAAIASRFAPIVNLLLRVRSVRWAIEKLFGISRHRQLPRFTRRNFLKSARRQGLSQKPKLDPKTLIYFVDVFANYNDPSIAHAAVAVLKHHGYSVYVPPDQLGCGMAPLAQGDVETAREVALHHLRMLADFARDGHTIICSEPTAAVLLTQDYLDLLDDPDAKVVARQTVELTTFLGELLAKGEFRTDFQHLSLSIAHHIPCHVKALNRPIASPDLLRLIPGMQVQLLDEGCSGMAGAYGLKAENFERSLAMGEPMLRELAGETTTFGSTECSACRMQMEQGSGKRTLHPVQYLALAYNLMPELENRLRTAPRGLIS</sequence>